<evidence type="ECO:0000259" key="3">
    <source>
        <dbReference type="PROSITE" id="PS50944"/>
    </source>
</evidence>
<dbReference type="InterPro" id="IPR036421">
    <property type="entry name" value="Fe_dep_repressor_sf"/>
</dbReference>
<dbReference type="STRING" id="1122155.SAMN02745158_00099"/>
<dbReference type="EMBL" id="FQVI01000001">
    <property type="protein sequence ID" value="SHE31405.1"/>
    <property type="molecule type" value="Genomic_DNA"/>
</dbReference>
<dbReference type="SMART" id="SM00529">
    <property type="entry name" value="HTH_DTXR"/>
    <property type="match status" value="1"/>
</dbReference>
<evidence type="ECO:0000313" key="5">
    <source>
        <dbReference type="Proteomes" id="UP000184245"/>
    </source>
</evidence>
<dbReference type="RefSeq" id="WP_072848204.1">
    <property type="nucleotide sequence ID" value="NZ_FQVI01000001.1"/>
</dbReference>
<dbReference type="SUPFAM" id="SSF47979">
    <property type="entry name" value="Iron-dependent repressor protein, dimerization domain"/>
    <property type="match status" value="1"/>
</dbReference>
<accession>A0A1M4SGT2</accession>
<dbReference type="Gene3D" id="1.10.10.10">
    <property type="entry name" value="Winged helix-like DNA-binding domain superfamily/Winged helix DNA-binding domain"/>
    <property type="match status" value="1"/>
</dbReference>
<dbReference type="SUPFAM" id="SSF46785">
    <property type="entry name" value="Winged helix' DNA-binding domain"/>
    <property type="match status" value="1"/>
</dbReference>
<dbReference type="AlphaFoldDB" id="A0A1M4SGT2"/>
<dbReference type="GO" id="GO:0003700">
    <property type="term" value="F:DNA-binding transcription factor activity"/>
    <property type="evidence" value="ECO:0007669"/>
    <property type="project" value="InterPro"/>
</dbReference>
<protein>
    <submittedName>
        <fullName evidence="4">Iron (Metal) dependent repressor, DtxR family</fullName>
    </submittedName>
</protein>
<dbReference type="GO" id="GO:0046914">
    <property type="term" value="F:transition metal ion binding"/>
    <property type="evidence" value="ECO:0007669"/>
    <property type="project" value="InterPro"/>
</dbReference>
<keyword evidence="5" id="KW-1185">Reference proteome</keyword>
<reference evidence="4 5" key="1">
    <citation type="submission" date="2016-11" db="EMBL/GenBank/DDBJ databases">
        <authorList>
            <person name="Jaros S."/>
            <person name="Januszkiewicz K."/>
            <person name="Wedrychowicz H."/>
        </authorList>
    </citation>
    <scope>NUCLEOTIDE SEQUENCE [LARGE SCALE GENOMIC DNA]</scope>
    <source>
        <strain evidence="4 5">DSM 17459</strain>
    </source>
</reference>
<dbReference type="InterPro" id="IPR036388">
    <property type="entry name" value="WH-like_DNA-bd_sf"/>
</dbReference>
<dbReference type="Proteomes" id="UP000184245">
    <property type="component" value="Unassembled WGS sequence"/>
</dbReference>
<sequence>MDKSNDFFTLKGYARMEKSQITSAMEDYLEMIYRMHQEKRDLRITALAEALNVKPSSASRMVTNLARQELVSFEKYGIISLTEKGASLGGYLLFRHEILHRFFCYLNHSSCELEQVEKVEHFIDSQTIWNMKLFLEKHQNEH</sequence>
<dbReference type="OrthoDB" id="9791355at2"/>
<comment type="subunit">
    <text evidence="2">Homodimer.</text>
</comment>
<proteinExistence type="predicted"/>
<dbReference type="PROSITE" id="PS50944">
    <property type="entry name" value="HTH_DTXR"/>
    <property type="match status" value="1"/>
</dbReference>
<dbReference type="InterPro" id="IPR036390">
    <property type="entry name" value="WH_DNA-bd_sf"/>
</dbReference>
<dbReference type="Pfam" id="PF01325">
    <property type="entry name" value="Fe_dep_repress"/>
    <property type="match status" value="1"/>
</dbReference>
<evidence type="ECO:0000256" key="2">
    <source>
        <dbReference type="ARBA" id="ARBA00011738"/>
    </source>
</evidence>
<dbReference type="InterPro" id="IPR022689">
    <property type="entry name" value="Iron_dep_repressor"/>
</dbReference>
<dbReference type="PANTHER" id="PTHR33238">
    <property type="entry name" value="IRON (METAL) DEPENDENT REPRESSOR, DTXR FAMILY"/>
    <property type="match status" value="1"/>
</dbReference>
<organism evidence="4 5">
    <name type="scientific">Lactonifactor longoviformis DSM 17459</name>
    <dbReference type="NCBI Taxonomy" id="1122155"/>
    <lineage>
        <taxon>Bacteria</taxon>
        <taxon>Bacillati</taxon>
        <taxon>Bacillota</taxon>
        <taxon>Clostridia</taxon>
        <taxon>Eubacteriales</taxon>
        <taxon>Clostridiaceae</taxon>
        <taxon>Lactonifactor</taxon>
    </lineage>
</organism>
<dbReference type="GO" id="GO:0005737">
    <property type="term" value="C:cytoplasm"/>
    <property type="evidence" value="ECO:0007669"/>
    <property type="project" value="UniProtKB-SubCell"/>
</dbReference>
<gene>
    <name evidence="4" type="ORF">SAMN02745158_00099</name>
</gene>
<feature type="domain" description="HTH dtxR-type" evidence="3">
    <location>
        <begin position="21"/>
        <end position="82"/>
    </location>
</feature>
<dbReference type="GO" id="GO:0003677">
    <property type="term" value="F:DNA binding"/>
    <property type="evidence" value="ECO:0007669"/>
    <property type="project" value="InterPro"/>
</dbReference>
<name>A0A1M4SGT2_9CLOT</name>
<dbReference type="GO" id="GO:0046983">
    <property type="term" value="F:protein dimerization activity"/>
    <property type="evidence" value="ECO:0007669"/>
    <property type="project" value="InterPro"/>
</dbReference>
<comment type="subcellular location">
    <subcellularLocation>
        <location evidence="1">Cytoplasm</location>
    </subcellularLocation>
</comment>
<dbReference type="Gene3D" id="1.10.60.10">
    <property type="entry name" value="Iron dependent repressor, metal binding and dimerisation domain"/>
    <property type="match status" value="1"/>
</dbReference>
<dbReference type="PANTHER" id="PTHR33238:SF11">
    <property type="entry name" value="TRANSCRIPTIONAL REGULATOR MNTR"/>
    <property type="match status" value="1"/>
</dbReference>
<dbReference type="InterPro" id="IPR022687">
    <property type="entry name" value="HTH_DTXR"/>
</dbReference>
<evidence type="ECO:0000313" key="4">
    <source>
        <dbReference type="EMBL" id="SHE31405.1"/>
    </source>
</evidence>
<evidence type="ECO:0000256" key="1">
    <source>
        <dbReference type="ARBA" id="ARBA00004496"/>
    </source>
</evidence>
<dbReference type="InterPro" id="IPR050536">
    <property type="entry name" value="DtxR_MntR_Metal-Reg"/>
</dbReference>